<feature type="domain" description="F-box" evidence="1">
    <location>
        <begin position="2"/>
        <end position="48"/>
    </location>
</feature>
<dbReference type="SMART" id="SM00256">
    <property type="entry name" value="FBOX"/>
    <property type="match status" value="1"/>
</dbReference>
<dbReference type="PROSITE" id="PS50181">
    <property type="entry name" value="FBOX"/>
    <property type="match status" value="1"/>
</dbReference>
<dbReference type="InterPro" id="IPR036047">
    <property type="entry name" value="F-box-like_dom_sf"/>
</dbReference>
<dbReference type="AlphaFoldDB" id="A0AAW0GM56"/>
<dbReference type="Proteomes" id="UP001385951">
    <property type="component" value="Unassembled WGS sequence"/>
</dbReference>
<dbReference type="EMBL" id="JASBNA010000007">
    <property type="protein sequence ID" value="KAK7690175.1"/>
    <property type="molecule type" value="Genomic_DNA"/>
</dbReference>
<name>A0AAW0GM56_9APHY</name>
<dbReference type="Pfam" id="PF00646">
    <property type="entry name" value="F-box"/>
    <property type="match status" value="1"/>
</dbReference>
<evidence type="ECO:0000313" key="2">
    <source>
        <dbReference type="EMBL" id="KAK7690175.1"/>
    </source>
</evidence>
<dbReference type="InterPro" id="IPR001810">
    <property type="entry name" value="F-box_dom"/>
</dbReference>
<gene>
    <name evidence="2" type="ORF">QCA50_006825</name>
</gene>
<protein>
    <recommendedName>
        <fullName evidence="1">F-box domain-containing protein</fullName>
    </recommendedName>
</protein>
<proteinExistence type="predicted"/>
<accession>A0AAW0GM56</accession>
<keyword evidence="3" id="KW-1185">Reference proteome</keyword>
<comment type="caution">
    <text evidence="2">The sequence shown here is derived from an EMBL/GenBank/DDBJ whole genome shotgun (WGS) entry which is preliminary data.</text>
</comment>
<evidence type="ECO:0000259" key="1">
    <source>
        <dbReference type="PROSITE" id="PS50181"/>
    </source>
</evidence>
<dbReference type="SUPFAM" id="SSF81383">
    <property type="entry name" value="F-box domain"/>
    <property type="match status" value="1"/>
</dbReference>
<organism evidence="2 3">
    <name type="scientific">Cerrena zonata</name>
    <dbReference type="NCBI Taxonomy" id="2478898"/>
    <lineage>
        <taxon>Eukaryota</taxon>
        <taxon>Fungi</taxon>
        <taxon>Dikarya</taxon>
        <taxon>Basidiomycota</taxon>
        <taxon>Agaricomycotina</taxon>
        <taxon>Agaricomycetes</taxon>
        <taxon>Polyporales</taxon>
        <taxon>Cerrenaceae</taxon>
        <taxon>Cerrena</taxon>
    </lineage>
</organism>
<sequence length="613" mass="69071">MGTQFLDLPIEITLQILLSLDIHDLLTFASLNRFLHALTTSDIRIRHRLECFAANVVDNPNLQRPAHERVALLKRREDAWRTLTIQRRISVPIEHNSTGIYDLTGGVYFVGERLNSGHFSALTRKLRWIRLPSAKDDVDAEIQWNTIDVDKPISDLGLALDEHDLVAVAYFQIYHVQGDTMTTSLSLHVRLIQLSTGREHPLASQPTLFVYGYSIIVAPPALSIEIVGDKLVLLLSFPFAPRTIDEQVRLFVWNWKTGKLHYKMSAPRVTYQSFFFLTPDTIVIPNLVDPALEIFDISFTGEPGEDVNAPRCIRSLLLPPLADNASLIRLACRGEPNPMSFESVSNFHEPFLHVAENALVVFNIIIENTSRGRFGRIINLTLIVHRDAIAEWIQGKTNSKRVPYDKWGPSISRWFVADDSSTRWITTTCGQRFVSIPRQDGGRIILRDFNKFAVRKILALAPEEATSPKALKIIFERLLAREYAALAMAQNNEDGEVPNEDDEDEDLAAFGFGDRRNENSITLSSGSPSPLILGTNVHLESGKIVRVVTRSSILFMVSGAFHQDVQSSLPYVETVSSESFDYSAVLMDEKRIIGLKLDENEERTVAIDILNFD</sequence>
<evidence type="ECO:0000313" key="3">
    <source>
        <dbReference type="Proteomes" id="UP001385951"/>
    </source>
</evidence>
<reference evidence="2 3" key="1">
    <citation type="submission" date="2022-09" db="EMBL/GenBank/DDBJ databases">
        <authorList>
            <person name="Palmer J.M."/>
        </authorList>
    </citation>
    <scope>NUCLEOTIDE SEQUENCE [LARGE SCALE GENOMIC DNA]</scope>
    <source>
        <strain evidence="2 3">DSM 7382</strain>
    </source>
</reference>